<protein>
    <submittedName>
        <fullName evidence="4">PfkB family carbohydrate kinase</fullName>
    </submittedName>
</protein>
<comment type="caution">
    <text evidence="4">The sequence shown here is derived from an EMBL/GenBank/DDBJ whole genome shotgun (WGS) entry which is preliminary data.</text>
</comment>
<evidence type="ECO:0000259" key="3">
    <source>
        <dbReference type="Pfam" id="PF00294"/>
    </source>
</evidence>
<reference evidence="4 5" key="1">
    <citation type="submission" date="2024-09" db="EMBL/GenBank/DDBJ databases">
        <authorList>
            <person name="Sun Q."/>
            <person name="Mori K."/>
        </authorList>
    </citation>
    <scope>NUCLEOTIDE SEQUENCE [LARGE SCALE GENOMIC DNA]</scope>
    <source>
        <strain evidence="4 5">JCM 13503</strain>
    </source>
</reference>
<dbReference type="SUPFAM" id="SSF53613">
    <property type="entry name" value="Ribokinase-like"/>
    <property type="match status" value="1"/>
</dbReference>
<evidence type="ECO:0000313" key="4">
    <source>
        <dbReference type="EMBL" id="MFB9991108.1"/>
    </source>
</evidence>
<dbReference type="PANTHER" id="PTHR10584">
    <property type="entry name" value="SUGAR KINASE"/>
    <property type="match status" value="1"/>
</dbReference>
<dbReference type="Gene3D" id="3.40.1190.20">
    <property type="match status" value="1"/>
</dbReference>
<evidence type="ECO:0000256" key="2">
    <source>
        <dbReference type="ARBA" id="ARBA00022777"/>
    </source>
</evidence>
<accession>A0ABV6AUD8</accession>
<dbReference type="PROSITE" id="PS00583">
    <property type="entry name" value="PFKB_KINASES_1"/>
    <property type="match status" value="1"/>
</dbReference>
<dbReference type="InterPro" id="IPR002173">
    <property type="entry name" value="Carboh/pur_kinase_PfkB_CS"/>
</dbReference>
<proteinExistence type="predicted"/>
<dbReference type="EMBL" id="JBHLYR010000013">
    <property type="protein sequence ID" value="MFB9991108.1"/>
    <property type="molecule type" value="Genomic_DNA"/>
</dbReference>
<gene>
    <name evidence="4" type="ORF">ACFFLM_03800</name>
</gene>
<keyword evidence="5" id="KW-1185">Reference proteome</keyword>
<organism evidence="4 5">
    <name type="scientific">Deinococcus oregonensis</name>
    <dbReference type="NCBI Taxonomy" id="1805970"/>
    <lineage>
        <taxon>Bacteria</taxon>
        <taxon>Thermotogati</taxon>
        <taxon>Deinococcota</taxon>
        <taxon>Deinococci</taxon>
        <taxon>Deinococcales</taxon>
        <taxon>Deinococcaceae</taxon>
        <taxon>Deinococcus</taxon>
    </lineage>
</organism>
<dbReference type="PROSITE" id="PS00584">
    <property type="entry name" value="PFKB_KINASES_2"/>
    <property type="match status" value="1"/>
</dbReference>
<dbReference type="PANTHER" id="PTHR10584:SF166">
    <property type="entry name" value="RIBOKINASE"/>
    <property type="match status" value="1"/>
</dbReference>
<keyword evidence="2 4" id="KW-0418">Kinase</keyword>
<dbReference type="InterPro" id="IPR029056">
    <property type="entry name" value="Ribokinase-like"/>
</dbReference>
<dbReference type="Pfam" id="PF00294">
    <property type="entry name" value="PfkB"/>
    <property type="match status" value="1"/>
</dbReference>
<dbReference type="RefSeq" id="WP_380005712.1">
    <property type="nucleotide sequence ID" value="NZ_JBHLYR010000013.1"/>
</dbReference>
<dbReference type="InterPro" id="IPR011611">
    <property type="entry name" value="PfkB_dom"/>
</dbReference>
<evidence type="ECO:0000256" key="1">
    <source>
        <dbReference type="ARBA" id="ARBA00022679"/>
    </source>
</evidence>
<name>A0ABV6AUD8_9DEIO</name>
<evidence type="ECO:0000313" key="5">
    <source>
        <dbReference type="Proteomes" id="UP001589733"/>
    </source>
</evidence>
<keyword evidence="1" id="KW-0808">Transferase</keyword>
<dbReference type="GO" id="GO:0016301">
    <property type="term" value="F:kinase activity"/>
    <property type="evidence" value="ECO:0007669"/>
    <property type="project" value="UniProtKB-KW"/>
</dbReference>
<feature type="domain" description="Carbohydrate kinase PfkB" evidence="3">
    <location>
        <begin position="16"/>
        <end position="261"/>
    </location>
</feature>
<dbReference type="Proteomes" id="UP001589733">
    <property type="component" value="Unassembled WGS sequence"/>
</dbReference>
<sequence length="278" mass="29109">MPRLLGIGDNTADLYLSSATMYPGGNAVNVAAISARLGHPSSYLGCVGTDPAGHLILGALRAEGVDITHCRQVEGLTSWSKIEHRGGDRQFVGSDPGVQGQWTLTPEDLSFIARHDLVHTSIYSALDDVLPQIRQAAPVLSYDFSSEWTPELLGQVCPLLDVAFLSAGEGSLEEAQALAEEAAQCGVRVVVVTRGAEGALALAGREFFFQASLPAQVTDTLGAGDAFIAAFLQQWAERPDLPAALKAGAHEAARNCATPGAFGHGAPFPAHLLPSTSL</sequence>